<dbReference type="SUPFAM" id="SSF56935">
    <property type="entry name" value="Porins"/>
    <property type="match status" value="1"/>
</dbReference>
<protein>
    <submittedName>
        <fullName evidence="15">TonB-dependent receptor</fullName>
    </submittedName>
</protein>
<gene>
    <name evidence="15" type="ORF">QMA06_13340</name>
</gene>
<dbReference type="InterPro" id="IPR000531">
    <property type="entry name" value="Beta-barrel_TonB"/>
</dbReference>
<dbReference type="PROSITE" id="PS52016">
    <property type="entry name" value="TONB_DEPENDENT_REC_3"/>
    <property type="match status" value="1"/>
</dbReference>
<comment type="similarity">
    <text evidence="10 11">Belongs to the TonB-dependent receptor family.</text>
</comment>
<dbReference type="Gene3D" id="2.40.170.20">
    <property type="entry name" value="TonB-dependent receptor, beta-barrel domain"/>
    <property type="match status" value="1"/>
</dbReference>
<accession>A0ABT7ZY86</accession>
<evidence type="ECO:0000259" key="13">
    <source>
        <dbReference type="Pfam" id="PF00593"/>
    </source>
</evidence>
<dbReference type="Pfam" id="PF13715">
    <property type="entry name" value="CarbopepD_reg_2"/>
    <property type="match status" value="1"/>
</dbReference>
<feature type="compositionally biased region" description="Basic and acidic residues" evidence="12">
    <location>
        <begin position="379"/>
        <end position="393"/>
    </location>
</feature>
<organism evidence="15 16">
    <name type="scientific">Winogradskyella bathintestinalis</name>
    <dbReference type="NCBI Taxonomy" id="3035208"/>
    <lineage>
        <taxon>Bacteria</taxon>
        <taxon>Pseudomonadati</taxon>
        <taxon>Bacteroidota</taxon>
        <taxon>Flavobacteriia</taxon>
        <taxon>Flavobacteriales</taxon>
        <taxon>Flavobacteriaceae</taxon>
        <taxon>Winogradskyella</taxon>
    </lineage>
</organism>
<comment type="subcellular location">
    <subcellularLocation>
        <location evidence="1 10">Cell outer membrane</location>
        <topology evidence="1 10">Multi-pass membrane protein</topology>
    </subcellularLocation>
</comment>
<evidence type="ECO:0000256" key="1">
    <source>
        <dbReference type="ARBA" id="ARBA00004571"/>
    </source>
</evidence>
<evidence type="ECO:0000256" key="12">
    <source>
        <dbReference type="SAM" id="MobiDB-lite"/>
    </source>
</evidence>
<evidence type="ECO:0000256" key="10">
    <source>
        <dbReference type="PROSITE-ProRule" id="PRU01360"/>
    </source>
</evidence>
<evidence type="ECO:0000256" key="2">
    <source>
        <dbReference type="ARBA" id="ARBA00022448"/>
    </source>
</evidence>
<dbReference type="InterPro" id="IPR012910">
    <property type="entry name" value="Plug_dom"/>
</dbReference>
<dbReference type="Pfam" id="PF07715">
    <property type="entry name" value="Plug"/>
    <property type="match status" value="1"/>
</dbReference>
<evidence type="ECO:0000256" key="11">
    <source>
        <dbReference type="RuleBase" id="RU003357"/>
    </source>
</evidence>
<keyword evidence="8 15" id="KW-0675">Receptor</keyword>
<keyword evidence="4 10" id="KW-0812">Transmembrane</keyword>
<reference evidence="15 16" key="1">
    <citation type="journal article" date="2023" name="Int. J. Syst. Evol. Microbiol.">
        <title>Winogradskyella bathintestinalis sp. nov., isolated from the intestine of the deep-sea loosejaw dragonfish, Malacosteus niger.</title>
        <authorList>
            <person name="Uniacke-Lowe S."/>
            <person name="Johnson C.N."/>
            <person name="Stanton C."/>
            <person name="Hill C."/>
            <person name="Ross P."/>
        </authorList>
    </citation>
    <scope>NUCLEOTIDE SEQUENCE [LARGE SCALE GENOMIC DNA]</scope>
    <source>
        <strain evidence="15 16">APC 3343</strain>
    </source>
</reference>
<feature type="compositionally biased region" description="Acidic residues" evidence="12">
    <location>
        <begin position="394"/>
        <end position="416"/>
    </location>
</feature>
<evidence type="ECO:0000256" key="5">
    <source>
        <dbReference type="ARBA" id="ARBA00022729"/>
    </source>
</evidence>
<keyword evidence="6 11" id="KW-0798">TonB box</keyword>
<evidence type="ECO:0000313" key="16">
    <source>
        <dbReference type="Proteomes" id="UP001231197"/>
    </source>
</evidence>
<keyword evidence="2 10" id="KW-0813">Transport</keyword>
<keyword evidence="7 10" id="KW-0472">Membrane</keyword>
<dbReference type="EMBL" id="JASDDK010000005">
    <property type="protein sequence ID" value="MDN3493703.1"/>
    <property type="molecule type" value="Genomic_DNA"/>
</dbReference>
<keyword evidence="16" id="KW-1185">Reference proteome</keyword>
<dbReference type="InterPro" id="IPR039426">
    <property type="entry name" value="TonB-dep_rcpt-like"/>
</dbReference>
<dbReference type="Gene3D" id="2.170.130.10">
    <property type="entry name" value="TonB-dependent receptor, plug domain"/>
    <property type="match status" value="1"/>
</dbReference>
<evidence type="ECO:0000256" key="6">
    <source>
        <dbReference type="ARBA" id="ARBA00023077"/>
    </source>
</evidence>
<comment type="caution">
    <text evidence="15">The sequence shown here is derived from an EMBL/GenBank/DDBJ whole genome shotgun (WGS) entry which is preliminary data.</text>
</comment>
<dbReference type="PANTHER" id="PTHR30069:SF29">
    <property type="entry name" value="HEMOGLOBIN AND HEMOGLOBIN-HAPTOGLOBIN-BINDING PROTEIN 1-RELATED"/>
    <property type="match status" value="1"/>
</dbReference>
<dbReference type="InterPro" id="IPR037066">
    <property type="entry name" value="Plug_dom_sf"/>
</dbReference>
<dbReference type="RefSeq" id="WP_290207375.1">
    <property type="nucleotide sequence ID" value="NZ_JASDDK010000005.1"/>
</dbReference>
<keyword evidence="5" id="KW-0732">Signal</keyword>
<dbReference type="InterPro" id="IPR008969">
    <property type="entry name" value="CarboxyPept-like_regulatory"/>
</dbReference>
<evidence type="ECO:0000313" key="15">
    <source>
        <dbReference type="EMBL" id="MDN3493703.1"/>
    </source>
</evidence>
<dbReference type="Gene3D" id="2.60.40.1120">
    <property type="entry name" value="Carboxypeptidase-like, regulatory domain"/>
    <property type="match status" value="1"/>
</dbReference>
<evidence type="ECO:0000256" key="8">
    <source>
        <dbReference type="ARBA" id="ARBA00023170"/>
    </source>
</evidence>
<evidence type="ECO:0000256" key="7">
    <source>
        <dbReference type="ARBA" id="ARBA00023136"/>
    </source>
</evidence>
<evidence type="ECO:0000256" key="3">
    <source>
        <dbReference type="ARBA" id="ARBA00022452"/>
    </source>
</evidence>
<dbReference type="InterPro" id="IPR036942">
    <property type="entry name" value="Beta-barrel_TonB_sf"/>
</dbReference>
<keyword evidence="9 10" id="KW-0998">Cell outer membrane</keyword>
<dbReference type="SUPFAM" id="SSF49464">
    <property type="entry name" value="Carboxypeptidase regulatory domain-like"/>
    <property type="match status" value="1"/>
</dbReference>
<keyword evidence="3 10" id="KW-1134">Transmembrane beta strand</keyword>
<dbReference type="PANTHER" id="PTHR30069">
    <property type="entry name" value="TONB-DEPENDENT OUTER MEMBRANE RECEPTOR"/>
    <property type="match status" value="1"/>
</dbReference>
<evidence type="ECO:0000256" key="4">
    <source>
        <dbReference type="ARBA" id="ARBA00022692"/>
    </source>
</evidence>
<feature type="domain" description="TonB-dependent receptor plug" evidence="14">
    <location>
        <begin position="120"/>
        <end position="218"/>
    </location>
</feature>
<feature type="domain" description="TonB-dependent receptor-like beta-barrel" evidence="13">
    <location>
        <begin position="240"/>
        <end position="736"/>
    </location>
</feature>
<dbReference type="Proteomes" id="UP001231197">
    <property type="component" value="Unassembled WGS sequence"/>
</dbReference>
<evidence type="ECO:0000256" key="9">
    <source>
        <dbReference type="ARBA" id="ARBA00023237"/>
    </source>
</evidence>
<name>A0ABT7ZY86_9FLAO</name>
<proteinExistence type="inferred from homology"/>
<dbReference type="Pfam" id="PF00593">
    <property type="entry name" value="TonB_dep_Rec_b-barrel"/>
    <property type="match status" value="1"/>
</dbReference>
<evidence type="ECO:0000259" key="14">
    <source>
        <dbReference type="Pfam" id="PF07715"/>
    </source>
</evidence>
<feature type="region of interest" description="Disordered" evidence="12">
    <location>
        <begin position="372"/>
        <end position="419"/>
    </location>
</feature>
<sequence>MNRLLFIVCAIICTNIYAQNPIKGKVLEQTTQTAIPYATIYLPELETGTVTNNNGEFSIELPKGTYKIVVSYIGFRTQSQNISVPTKDYLTIELSESAMEMEEVIVSTPFHKLQSENVMKVEQKKIKDLKASGALTLAEGITNIAGVESVSTGNSIGKPVIRGLSSNRVLVYTQGVRLENQQYGDEHGLGINDAGIESVEVIKGPASLLYGSDALGGVLYLNPERFANMDTSSGDASVNYFSNTKGYSTNVGYKSSSNGFKFLIRGSLAEHSDYDTNQYRVTNTRYREQDLKAGLGYQASNFKTEFRYNLNNSKLGLPEEIGIQSTAKTPMLPYQSVDNHIFSSKSTLFFEDSSLEVSLGYIYNNRKEFEDHHHHHEHKDHDDHDDHDYHDEHDEHDDHDEHDEHEEHEEQEENHDEQERLEAALNMKLKTFNYDIKYNLPAVGRFETIVGVQGMNQINSNYGEEILIPDATTNDFGVLATSHIHFETIDVQIGARYDFRSINIEDNFDKTFNSFNGALGFKTDIFQNITARLNLATGFRAPNLAELASDGSHEGTNRYEIGNENLTNEQNFQIDLALEYKNEHIEFFANAFYNKINDYIFLNPNGELINEDPVFLYEQQNASLYGGELGLHLHPHPIHWLHLESSFETVTGKLDNDNYLPLIPANSLTNTLRAEFNTTSIKNINAFVKLRSTFAQNNVNTYETVSDNYNLFSVGAGGTLTIFKNDLDISVSATNLFDTEYIHHLSRLKSDGILNMGRNVNVGVTYSM</sequence>